<dbReference type="RefSeq" id="XP_020431089.1">
    <property type="nucleotide sequence ID" value="XM_020579250.1"/>
</dbReference>
<reference evidence="1 2" key="1">
    <citation type="journal article" date="2011" name="Genome Res.">
        <title>Phylogeny-wide analysis of social amoeba genomes highlights ancient origins for complex intercellular communication.</title>
        <authorList>
            <person name="Heidel A.J."/>
            <person name="Lawal H.M."/>
            <person name="Felder M."/>
            <person name="Schilde C."/>
            <person name="Helps N.R."/>
            <person name="Tunggal B."/>
            <person name="Rivero F."/>
            <person name="John U."/>
            <person name="Schleicher M."/>
            <person name="Eichinger L."/>
            <person name="Platzer M."/>
            <person name="Noegel A.A."/>
            <person name="Schaap P."/>
            <person name="Gloeckner G."/>
        </authorList>
    </citation>
    <scope>NUCLEOTIDE SEQUENCE [LARGE SCALE GENOMIC DNA]</scope>
    <source>
        <strain evidence="2">ATCC 26659 / Pp 5 / PN500</strain>
    </source>
</reference>
<protein>
    <submittedName>
        <fullName evidence="1">Uncharacterized protein</fullName>
    </submittedName>
</protein>
<evidence type="ECO:0000313" key="2">
    <source>
        <dbReference type="Proteomes" id="UP000001396"/>
    </source>
</evidence>
<organism evidence="1 2">
    <name type="scientific">Heterostelium pallidum (strain ATCC 26659 / Pp 5 / PN500)</name>
    <name type="common">Cellular slime mold</name>
    <name type="synonym">Polysphondylium pallidum</name>
    <dbReference type="NCBI Taxonomy" id="670386"/>
    <lineage>
        <taxon>Eukaryota</taxon>
        <taxon>Amoebozoa</taxon>
        <taxon>Evosea</taxon>
        <taxon>Eumycetozoa</taxon>
        <taxon>Dictyostelia</taxon>
        <taxon>Acytosteliales</taxon>
        <taxon>Acytosteliaceae</taxon>
        <taxon>Heterostelium</taxon>
    </lineage>
</organism>
<accession>D3BI65</accession>
<name>D3BI65_HETP5</name>
<proteinExistence type="predicted"/>
<evidence type="ECO:0000313" key="1">
    <source>
        <dbReference type="EMBL" id="EFA78965.1"/>
    </source>
</evidence>
<comment type="caution">
    <text evidence="1">The sequence shown here is derived from an EMBL/GenBank/DDBJ whole genome shotgun (WGS) entry which is preliminary data.</text>
</comment>
<dbReference type="EMBL" id="ADBJ01000037">
    <property type="protein sequence ID" value="EFA78965.1"/>
    <property type="molecule type" value="Genomic_DNA"/>
</dbReference>
<gene>
    <name evidence="1" type="ORF">PPL_08433</name>
</gene>
<dbReference type="Proteomes" id="UP000001396">
    <property type="component" value="Unassembled WGS sequence"/>
</dbReference>
<dbReference type="InParanoid" id="D3BI65"/>
<sequence>MNQQIQRIIFLELFNDRLYSFKWRLSLNLVSKKWFEFMQSSVALSFKLRCSYKLEYGVKMVDIDLYRLISATYQLLDFEFQPFMSLYSQALEIFDRVIIDCYHGSNAKLEEVSVGFNAEDATLSPILLNSNITKLVIFDHKYSHTLETSSILTQYTQQFKSQQPSEMINRSLRKLVINERNELQTDLDKYTIRLNPTKYLGNLQHLEIPMLAGTHQNQCIKTLGSSQLSLFGLKLTAPITMENATTDLLFNQLFNINNNNNKNRLRSLTINETICSSISDIEHFMKHLQSNNHSIDAISIEVKDNMEKPSLVNMLWQSSQYIHSKTKNVEFINLSTTYHFNQELN</sequence>
<dbReference type="AlphaFoldDB" id="D3BI65"/>
<keyword evidence="2" id="KW-1185">Reference proteome</keyword>
<dbReference type="GeneID" id="31363913"/>